<comment type="caution">
    <text evidence="1">The sequence shown here is derived from an EMBL/GenBank/DDBJ whole genome shotgun (WGS) entry which is preliminary data.</text>
</comment>
<reference evidence="1 2" key="1">
    <citation type="submission" date="2013-04" db="EMBL/GenBank/DDBJ databases">
        <title>Oceanococcus atlanticus 22II-S10r2 Genome Sequencing.</title>
        <authorList>
            <person name="Lai Q."/>
            <person name="Li G."/>
            <person name="Shao Z."/>
        </authorList>
    </citation>
    <scope>NUCLEOTIDE SEQUENCE [LARGE SCALE GENOMIC DNA]</scope>
    <source>
        <strain evidence="1 2">22II-S10r2</strain>
    </source>
</reference>
<sequence length="82" mass="8992">MAIAALVLVVLLWPDGRWRPGAATPVGPTPAPLRIVCVGGEKFMRCPSDCEVDARGQAACRCQDFYYQRGNQPLTFSHSLCR</sequence>
<dbReference type="EMBL" id="AQQV01000001">
    <property type="protein sequence ID" value="ORE88943.1"/>
    <property type="molecule type" value="Genomic_DNA"/>
</dbReference>
<protein>
    <submittedName>
        <fullName evidence="1">Uncharacterized protein</fullName>
    </submittedName>
</protein>
<gene>
    <name evidence="1" type="ORF">ATO7_03670</name>
</gene>
<proteinExistence type="predicted"/>
<name>A0A1Y1SGZ8_9GAMM</name>
<dbReference type="Proteomes" id="UP000192342">
    <property type="component" value="Unassembled WGS sequence"/>
</dbReference>
<organism evidence="1 2">
    <name type="scientific">Oceanococcus atlanticus</name>
    <dbReference type="NCBI Taxonomy" id="1317117"/>
    <lineage>
        <taxon>Bacteria</taxon>
        <taxon>Pseudomonadati</taxon>
        <taxon>Pseudomonadota</taxon>
        <taxon>Gammaproteobacteria</taxon>
        <taxon>Chromatiales</taxon>
        <taxon>Oceanococcaceae</taxon>
        <taxon>Oceanococcus</taxon>
    </lineage>
</organism>
<evidence type="ECO:0000313" key="1">
    <source>
        <dbReference type="EMBL" id="ORE88943.1"/>
    </source>
</evidence>
<evidence type="ECO:0000313" key="2">
    <source>
        <dbReference type="Proteomes" id="UP000192342"/>
    </source>
</evidence>
<keyword evidence="2" id="KW-1185">Reference proteome</keyword>
<dbReference type="AlphaFoldDB" id="A0A1Y1SGZ8"/>
<accession>A0A1Y1SGZ8</accession>
<dbReference type="STRING" id="1317117.ATO7_03670"/>